<reference evidence="1" key="2">
    <citation type="journal article" date="2015" name="Fish Shellfish Immunol.">
        <title>Early steps in the European eel (Anguilla anguilla)-Vibrio vulnificus interaction in the gills: Role of the RtxA13 toxin.</title>
        <authorList>
            <person name="Callol A."/>
            <person name="Pajuelo D."/>
            <person name="Ebbesson L."/>
            <person name="Teles M."/>
            <person name="MacKenzie S."/>
            <person name="Amaro C."/>
        </authorList>
    </citation>
    <scope>NUCLEOTIDE SEQUENCE</scope>
</reference>
<evidence type="ECO:0000313" key="1">
    <source>
        <dbReference type="EMBL" id="JAH80852.1"/>
    </source>
</evidence>
<organism evidence="1">
    <name type="scientific">Anguilla anguilla</name>
    <name type="common">European freshwater eel</name>
    <name type="synonym">Muraena anguilla</name>
    <dbReference type="NCBI Taxonomy" id="7936"/>
    <lineage>
        <taxon>Eukaryota</taxon>
        <taxon>Metazoa</taxon>
        <taxon>Chordata</taxon>
        <taxon>Craniata</taxon>
        <taxon>Vertebrata</taxon>
        <taxon>Euteleostomi</taxon>
        <taxon>Actinopterygii</taxon>
        <taxon>Neopterygii</taxon>
        <taxon>Teleostei</taxon>
        <taxon>Anguilliformes</taxon>
        <taxon>Anguillidae</taxon>
        <taxon>Anguilla</taxon>
    </lineage>
</organism>
<protein>
    <submittedName>
        <fullName evidence="1">Uncharacterized protein</fullName>
    </submittedName>
</protein>
<dbReference type="AlphaFoldDB" id="A0A0E9VS70"/>
<sequence>MCLQRRLPCTTSTSWKTRRKLMTISYSRWCLW</sequence>
<reference evidence="1" key="1">
    <citation type="submission" date="2014-11" db="EMBL/GenBank/DDBJ databases">
        <authorList>
            <person name="Amaro Gonzalez C."/>
        </authorList>
    </citation>
    <scope>NUCLEOTIDE SEQUENCE</scope>
</reference>
<dbReference type="EMBL" id="GBXM01027725">
    <property type="protein sequence ID" value="JAH80852.1"/>
    <property type="molecule type" value="Transcribed_RNA"/>
</dbReference>
<accession>A0A0E9VS70</accession>
<proteinExistence type="predicted"/>
<name>A0A0E9VS70_ANGAN</name>